<protein>
    <submittedName>
        <fullName evidence="8">Uncharacterized protein</fullName>
    </submittedName>
</protein>
<feature type="transmembrane region" description="Helical" evidence="7">
    <location>
        <begin position="192"/>
        <end position="212"/>
    </location>
</feature>
<keyword evidence="3" id="KW-0762">Sugar transport</keyword>
<keyword evidence="3" id="KW-0813">Transport</keyword>
<dbReference type="OrthoDB" id="408493at2759"/>
<comment type="caution">
    <text evidence="8">The sequence shown here is derived from an EMBL/GenBank/DDBJ whole genome shotgun (WGS) entry which is preliminary data.</text>
</comment>
<evidence type="ECO:0000256" key="7">
    <source>
        <dbReference type="SAM" id="Phobius"/>
    </source>
</evidence>
<dbReference type="InterPro" id="IPR007271">
    <property type="entry name" value="Nuc_sug_transpt"/>
</dbReference>
<evidence type="ECO:0000256" key="4">
    <source>
        <dbReference type="ARBA" id="ARBA00022692"/>
    </source>
</evidence>
<proteinExistence type="inferred from homology"/>
<dbReference type="Proteomes" id="UP000580250">
    <property type="component" value="Unassembled WGS sequence"/>
</dbReference>
<evidence type="ECO:0000256" key="3">
    <source>
        <dbReference type="ARBA" id="ARBA00022597"/>
    </source>
</evidence>
<feature type="transmembrane region" description="Helical" evidence="7">
    <location>
        <begin position="224"/>
        <end position="243"/>
    </location>
</feature>
<dbReference type="Pfam" id="PF04142">
    <property type="entry name" value="Nuc_sug_transp"/>
    <property type="match status" value="1"/>
</dbReference>
<dbReference type="GO" id="GO:0000139">
    <property type="term" value="C:Golgi membrane"/>
    <property type="evidence" value="ECO:0007669"/>
    <property type="project" value="InterPro"/>
</dbReference>
<evidence type="ECO:0000313" key="8">
    <source>
        <dbReference type="EMBL" id="CAD2186330.1"/>
    </source>
</evidence>
<evidence type="ECO:0000256" key="1">
    <source>
        <dbReference type="ARBA" id="ARBA00004141"/>
    </source>
</evidence>
<comment type="similarity">
    <text evidence="2">Belongs to the nucleotide-sugar transporter family. SLC35A subfamily.</text>
</comment>
<dbReference type="NCBIfam" id="TIGR00803">
    <property type="entry name" value="nst"/>
    <property type="match status" value="1"/>
</dbReference>
<evidence type="ECO:0000256" key="2">
    <source>
        <dbReference type="ARBA" id="ARBA00009976"/>
    </source>
</evidence>
<feature type="transmembrane region" description="Helical" evidence="7">
    <location>
        <begin position="96"/>
        <end position="116"/>
    </location>
</feature>
<sequence>MKNNSNMVNNISVENKESLKNNLYIPNIHENNNKNEILQKQKIWKAQPIQIKTNLSPELQQLVQNVSLIFLTFSQTINPLLARIAHKHAKETSEPFIGSTIVLNIEILVPAIIYVVQNNLYFFVLKRVDATLYTMTFQLKILATALLSMLLLSRIFSRIQWGALCISVLGVCLVQISKDSGNESPEHKNEELIGLLTIFVMCWTSAFAGVYLEGVLKQSSCDIWMQNIRISLITLPFALLTIVNDADKIQKRGGFFAGWTWRLWLIVLSSSANGLIVAFVVKYADNIKKSYCQTVALGGTALLSILLGDSQFSFSLIGGVSLVICSVFLYTLNPPKLPTLEVPNDEKLLMDEDSESSEEDDDGKEEIKTFLDYKKKSQDVIHIDTTLKQQSNEALISSESPTFRTAASKLQIVIGNIKERLSLSSPFLQTSRNIPDISKPAAQ</sequence>
<organism evidence="8 9">
    <name type="scientific">Meloidogyne enterolobii</name>
    <name type="common">Root-knot nematode worm</name>
    <name type="synonym">Meloidogyne mayaguensis</name>
    <dbReference type="NCBI Taxonomy" id="390850"/>
    <lineage>
        <taxon>Eukaryota</taxon>
        <taxon>Metazoa</taxon>
        <taxon>Ecdysozoa</taxon>
        <taxon>Nematoda</taxon>
        <taxon>Chromadorea</taxon>
        <taxon>Rhabditida</taxon>
        <taxon>Tylenchina</taxon>
        <taxon>Tylenchomorpha</taxon>
        <taxon>Tylenchoidea</taxon>
        <taxon>Meloidogynidae</taxon>
        <taxon>Meloidogyninae</taxon>
        <taxon>Meloidogyne</taxon>
    </lineage>
</organism>
<feature type="transmembrane region" description="Helical" evidence="7">
    <location>
        <begin position="159"/>
        <end position="177"/>
    </location>
</feature>
<dbReference type="EMBL" id="CAJEWN010000583">
    <property type="protein sequence ID" value="CAD2186330.1"/>
    <property type="molecule type" value="Genomic_DNA"/>
</dbReference>
<accession>A0A6V7WH69</accession>
<dbReference type="AlphaFoldDB" id="A0A6V7WH69"/>
<keyword evidence="6 7" id="KW-0472">Membrane</keyword>
<evidence type="ECO:0000313" key="9">
    <source>
        <dbReference type="Proteomes" id="UP000580250"/>
    </source>
</evidence>
<keyword evidence="4 7" id="KW-0812">Transmembrane</keyword>
<name>A0A6V7WH69_MELEN</name>
<evidence type="ECO:0000256" key="6">
    <source>
        <dbReference type="ARBA" id="ARBA00023136"/>
    </source>
</evidence>
<evidence type="ECO:0000256" key="5">
    <source>
        <dbReference type="ARBA" id="ARBA00022989"/>
    </source>
</evidence>
<dbReference type="PANTHER" id="PTHR10231">
    <property type="entry name" value="NUCLEOTIDE-SUGAR TRANSMEMBRANE TRANSPORTER"/>
    <property type="match status" value="1"/>
</dbReference>
<gene>
    <name evidence="8" type="ORF">MENT_LOCUS38817</name>
</gene>
<dbReference type="GO" id="GO:0015165">
    <property type="term" value="F:pyrimidine nucleotide-sugar transmembrane transporter activity"/>
    <property type="evidence" value="ECO:0007669"/>
    <property type="project" value="InterPro"/>
</dbReference>
<comment type="subcellular location">
    <subcellularLocation>
        <location evidence="1">Membrane</location>
        <topology evidence="1">Multi-pass membrane protein</topology>
    </subcellularLocation>
</comment>
<feature type="transmembrane region" description="Helical" evidence="7">
    <location>
        <begin position="263"/>
        <end position="284"/>
    </location>
</feature>
<feature type="transmembrane region" description="Helical" evidence="7">
    <location>
        <begin position="314"/>
        <end position="332"/>
    </location>
</feature>
<dbReference type="InterPro" id="IPR037185">
    <property type="entry name" value="EmrE-like"/>
</dbReference>
<keyword evidence="5 7" id="KW-1133">Transmembrane helix</keyword>
<dbReference type="SUPFAM" id="SSF103481">
    <property type="entry name" value="Multidrug resistance efflux transporter EmrE"/>
    <property type="match status" value="1"/>
</dbReference>
<feature type="transmembrane region" description="Helical" evidence="7">
    <location>
        <begin position="131"/>
        <end position="152"/>
    </location>
</feature>
<reference evidence="8 9" key="1">
    <citation type="submission" date="2020-08" db="EMBL/GenBank/DDBJ databases">
        <authorList>
            <person name="Koutsovoulos G."/>
            <person name="Danchin GJ E."/>
        </authorList>
    </citation>
    <scope>NUCLEOTIDE SEQUENCE [LARGE SCALE GENOMIC DNA]</scope>
</reference>